<feature type="region of interest" description="Disordered" evidence="1">
    <location>
        <begin position="562"/>
        <end position="599"/>
    </location>
</feature>
<reference evidence="2" key="1">
    <citation type="journal article" date="2020" name="Nature">
        <title>Giant virus diversity and host interactions through global metagenomics.</title>
        <authorList>
            <person name="Schulz F."/>
            <person name="Roux S."/>
            <person name="Paez-Espino D."/>
            <person name="Jungbluth S."/>
            <person name="Walsh D.A."/>
            <person name="Denef V.J."/>
            <person name="McMahon K.D."/>
            <person name="Konstantinidis K.T."/>
            <person name="Eloe-Fadrosh E.A."/>
            <person name="Kyrpides N.C."/>
            <person name="Woyke T."/>
        </authorList>
    </citation>
    <scope>NUCLEOTIDE SEQUENCE</scope>
    <source>
        <strain evidence="2">GVMAG-S-1063924-116</strain>
    </source>
</reference>
<feature type="compositionally biased region" description="Acidic residues" evidence="1">
    <location>
        <begin position="590"/>
        <end position="599"/>
    </location>
</feature>
<proteinExistence type="predicted"/>
<organism evidence="2">
    <name type="scientific">viral metagenome</name>
    <dbReference type="NCBI Taxonomy" id="1070528"/>
    <lineage>
        <taxon>unclassified sequences</taxon>
        <taxon>metagenomes</taxon>
        <taxon>organismal metagenomes</taxon>
    </lineage>
</organism>
<protein>
    <submittedName>
        <fullName evidence="2">Uncharacterized protein</fullName>
    </submittedName>
</protein>
<dbReference type="EMBL" id="MN740698">
    <property type="protein sequence ID" value="QHU08692.1"/>
    <property type="molecule type" value="Genomic_DNA"/>
</dbReference>
<name>A0A6C0JSG7_9ZZZZ</name>
<sequence>MSTKTFTKQSIKASKAGKLTSQDKLVTSLAGSWSVIKTIDLDVGGKTVTLRKIHYNKYNRNNKPINPAAGPIRGWLIDENDRVVITTFGYTPISLPVGELQLDGNYLKLEMNNGSDKPGLEKMKIDGEIKPYIEGNTLLVVTANKDGGLSINTHTSVSGMSAGDSKTYLSLFTEVSGLKAKKLFVPGKFSSTVYYFLLIRPENSFCSKRRISKPYMVYVGEKTTSWFDKYGAVPGIFEHTSLPVDKVGPSGYIAPTGTVRLPSLNGREARQHLLCGYQEVPDDIEVQNYINDGTYDPTNPLFMQNFGETLHIFKVDKGLKPIRVIAMGGYMRPLVSPYPDAYRSMIHNFAQFEITIKDKFTSYAANFRISNLKPEILDECMERIQDEDGDVRAWYTAEDYQDDPDDMLNAIKKDNPDNYRAVIEKLVFLQFLLCLPPHKYYQFKDIKIREGGVIEAIKAETADVLAKHATLFLFEMERYEKLDETEMEDRSYTKDRRYKVYQWFKEYTDPIKRANPDLDMGLVDLFSFFEKWVNSMDINSAYTVRKELLGLVRKNEIEEARELAKRRAEEEDEPASSVPPATTNLSWDYESSEEDSEGY</sequence>
<dbReference type="AlphaFoldDB" id="A0A6C0JSG7"/>
<evidence type="ECO:0000313" key="2">
    <source>
        <dbReference type="EMBL" id="QHU08692.1"/>
    </source>
</evidence>
<accession>A0A6C0JSG7</accession>
<evidence type="ECO:0000256" key="1">
    <source>
        <dbReference type="SAM" id="MobiDB-lite"/>
    </source>
</evidence>